<proteinExistence type="predicted"/>
<dbReference type="InterPro" id="IPR029039">
    <property type="entry name" value="Flavoprotein-like_sf"/>
</dbReference>
<keyword evidence="1" id="KW-0285">Flavoprotein</keyword>
<dbReference type="GO" id="GO:0016491">
    <property type="term" value="F:oxidoreductase activity"/>
    <property type="evidence" value="ECO:0007669"/>
    <property type="project" value="InterPro"/>
</dbReference>
<evidence type="ECO:0000313" key="5">
    <source>
        <dbReference type="Proteomes" id="UP000006732"/>
    </source>
</evidence>
<gene>
    <name evidence="4" type="ordered locus">Ppro_2213</name>
</gene>
<protein>
    <submittedName>
        <fullName evidence="4">NADPH-dependent FMN reductase</fullName>
    </submittedName>
</protein>
<evidence type="ECO:0000256" key="2">
    <source>
        <dbReference type="ARBA" id="ARBA00022643"/>
    </source>
</evidence>
<dbReference type="HOGENOM" id="CLU_050993_4_2_7"/>
<accession>A1AR50</accession>
<dbReference type="InterPro" id="IPR005025">
    <property type="entry name" value="FMN_Rdtase-like_dom"/>
</dbReference>
<dbReference type="Proteomes" id="UP000006732">
    <property type="component" value="Chromosome"/>
</dbReference>
<dbReference type="KEGG" id="ppd:Ppro_2213"/>
<dbReference type="Gene3D" id="3.40.50.360">
    <property type="match status" value="1"/>
</dbReference>
<keyword evidence="5" id="KW-1185">Reference proteome</keyword>
<evidence type="ECO:0000313" key="4">
    <source>
        <dbReference type="EMBL" id="ABK99820.1"/>
    </source>
</evidence>
<dbReference type="EMBL" id="CP000482">
    <property type="protein sequence ID" value="ABK99820.1"/>
    <property type="molecule type" value="Genomic_DNA"/>
</dbReference>
<reference evidence="4 5" key="1">
    <citation type="submission" date="2006-10" db="EMBL/GenBank/DDBJ databases">
        <title>Complete sequence of chromosome of Pelobacter propionicus DSM 2379.</title>
        <authorList>
            <consortium name="US DOE Joint Genome Institute"/>
            <person name="Copeland A."/>
            <person name="Lucas S."/>
            <person name="Lapidus A."/>
            <person name="Barry K."/>
            <person name="Detter J.C."/>
            <person name="Glavina del Rio T."/>
            <person name="Hammon N."/>
            <person name="Israni S."/>
            <person name="Dalin E."/>
            <person name="Tice H."/>
            <person name="Pitluck S."/>
            <person name="Saunders E."/>
            <person name="Brettin T."/>
            <person name="Bruce D."/>
            <person name="Han C."/>
            <person name="Tapia R."/>
            <person name="Schmutz J."/>
            <person name="Larimer F."/>
            <person name="Land M."/>
            <person name="Hauser L."/>
            <person name="Kyrpides N."/>
            <person name="Kim E."/>
            <person name="Lovley D."/>
            <person name="Richardson P."/>
        </authorList>
    </citation>
    <scope>NUCLEOTIDE SEQUENCE [LARGE SCALE GENOMIC DNA]</scope>
    <source>
        <strain evidence="5">DSM 2379 / NBRC 103807 / OttBd1</strain>
    </source>
</reference>
<keyword evidence="2" id="KW-0288">FMN</keyword>
<dbReference type="PANTHER" id="PTHR43278">
    <property type="entry name" value="NAD(P)H-DEPENDENT FMN-CONTAINING OXIDOREDUCTASE YWQN-RELATED"/>
    <property type="match status" value="1"/>
</dbReference>
<dbReference type="RefSeq" id="WP_011736081.1">
    <property type="nucleotide sequence ID" value="NC_008609.1"/>
</dbReference>
<dbReference type="InterPro" id="IPR051796">
    <property type="entry name" value="ISF_SsuE-like"/>
</dbReference>
<organism evidence="4 5">
    <name type="scientific">Pelobacter propionicus (strain DSM 2379 / NBRC 103807 / OttBd1)</name>
    <dbReference type="NCBI Taxonomy" id="338966"/>
    <lineage>
        <taxon>Bacteria</taxon>
        <taxon>Pseudomonadati</taxon>
        <taxon>Thermodesulfobacteriota</taxon>
        <taxon>Desulfuromonadia</taxon>
        <taxon>Desulfuromonadales</taxon>
        <taxon>Desulfuromonadaceae</taxon>
        <taxon>Pelobacter</taxon>
    </lineage>
</organism>
<sequence>MKVVSILGSPRRGKNSASIANRFTETAASLGADIRTFELNRLTFRGCQGCYACKRDYDRCILKDDLTQVLDAVQEADLVLLASPVYFGDVTAQMKGFLDRTYSYLTPEYMTGSNMTRLSPKKLVFVLCQGHADEALFADIYPNYEGFLKWMGFAERRLIRACGYGPLTVDAIPEKILKQAEDVARELLE</sequence>
<dbReference type="OrthoDB" id="6398207at2"/>
<dbReference type="PANTHER" id="PTHR43278:SF2">
    <property type="entry name" value="IRON-SULFUR FLAVOPROTEIN"/>
    <property type="match status" value="1"/>
</dbReference>
<evidence type="ECO:0000259" key="3">
    <source>
        <dbReference type="Pfam" id="PF03358"/>
    </source>
</evidence>
<dbReference type="STRING" id="338966.Ppro_2213"/>
<dbReference type="Pfam" id="PF03358">
    <property type="entry name" value="FMN_red"/>
    <property type="match status" value="1"/>
</dbReference>
<feature type="domain" description="NADPH-dependent FMN reductase-like" evidence="3">
    <location>
        <begin position="1"/>
        <end position="115"/>
    </location>
</feature>
<name>A1AR50_PELPD</name>
<dbReference type="eggNOG" id="COG0655">
    <property type="taxonomic scope" value="Bacteria"/>
</dbReference>
<dbReference type="SUPFAM" id="SSF52218">
    <property type="entry name" value="Flavoproteins"/>
    <property type="match status" value="1"/>
</dbReference>
<dbReference type="AlphaFoldDB" id="A1AR50"/>
<evidence type="ECO:0000256" key="1">
    <source>
        <dbReference type="ARBA" id="ARBA00022630"/>
    </source>
</evidence>